<reference evidence="1 2" key="2">
    <citation type="submission" date="2019-09" db="EMBL/GenBank/DDBJ databases">
        <authorList>
            <person name="Jin C."/>
        </authorList>
    </citation>
    <scope>NUCLEOTIDE SEQUENCE [LARGE SCALE GENOMIC DNA]</scope>
    <source>
        <strain evidence="1 2">BN140078</strain>
    </source>
</reference>
<evidence type="ECO:0000313" key="1">
    <source>
        <dbReference type="EMBL" id="KAA2239877.1"/>
    </source>
</evidence>
<reference evidence="1 2" key="1">
    <citation type="submission" date="2019-09" db="EMBL/GenBank/DDBJ databases">
        <title>Chitinophaga ginsengihumi sp. nov., isolated from soil of ginseng rhizosphere.</title>
        <authorList>
            <person name="Lee J."/>
        </authorList>
    </citation>
    <scope>NUCLEOTIDE SEQUENCE [LARGE SCALE GENOMIC DNA]</scope>
    <source>
        <strain evidence="1 2">BN140078</strain>
    </source>
</reference>
<evidence type="ECO:0000313" key="2">
    <source>
        <dbReference type="Proteomes" id="UP000324611"/>
    </source>
</evidence>
<dbReference type="RefSeq" id="WP_149841054.1">
    <property type="nucleotide sequence ID" value="NZ_VUOC01000004.1"/>
</dbReference>
<protein>
    <submittedName>
        <fullName evidence="1">Uncharacterized protein</fullName>
    </submittedName>
</protein>
<dbReference type="AlphaFoldDB" id="A0A5B2VNV5"/>
<accession>A0A5B2VNV5</accession>
<dbReference type="EMBL" id="VUOC01000004">
    <property type="protein sequence ID" value="KAA2239877.1"/>
    <property type="molecule type" value="Genomic_DNA"/>
</dbReference>
<keyword evidence="2" id="KW-1185">Reference proteome</keyword>
<comment type="caution">
    <text evidence="1">The sequence shown here is derived from an EMBL/GenBank/DDBJ whole genome shotgun (WGS) entry which is preliminary data.</text>
</comment>
<dbReference type="Proteomes" id="UP000324611">
    <property type="component" value="Unassembled WGS sequence"/>
</dbReference>
<organism evidence="1 2">
    <name type="scientific">Chitinophaga agrisoli</name>
    <dbReference type="NCBI Taxonomy" id="2607653"/>
    <lineage>
        <taxon>Bacteria</taxon>
        <taxon>Pseudomonadati</taxon>
        <taxon>Bacteroidota</taxon>
        <taxon>Chitinophagia</taxon>
        <taxon>Chitinophagales</taxon>
        <taxon>Chitinophagaceae</taxon>
        <taxon>Chitinophaga</taxon>
    </lineage>
</organism>
<name>A0A5B2VNV5_9BACT</name>
<proteinExistence type="predicted"/>
<gene>
    <name evidence="1" type="ORF">F0L74_27205</name>
</gene>
<sequence>MASNISKRIDNDPAFERTRENMAEFERAANAGKLLNDSFRVLSGRSGDRKLTQRLSAKMYKVLKEDKVNDRGMRTVAEGNLQLLRGFEFNNIGKLSTVLFTPYTASIDRVAGTLNISIPDFVPQTVMKAPQGTTHFAIVSAASELDFANGLQNGVNTETAPLVYGSQTEPAITLNNALTANSTRPLFLALGVKYFQETNGKYYPLNTGRFNPLSIVQVDVAA</sequence>